<reference evidence="2" key="1">
    <citation type="journal article" date="2015" name="Nature">
        <title>Complex archaea that bridge the gap between prokaryotes and eukaryotes.</title>
        <authorList>
            <person name="Spang A."/>
            <person name="Saw J.H."/>
            <person name="Jorgensen S.L."/>
            <person name="Zaremba-Niedzwiedzka K."/>
            <person name="Martijn J."/>
            <person name="Lind A.E."/>
            <person name="van Eijk R."/>
            <person name="Schleper C."/>
            <person name="Guy L."/>
            <person name="Ettema T.J."/>
        </authorList>
    </citation>
    <scope>NUCLEOTIDE SEQUENCE</scope>
</reference>
<gene>
    <name evidence="2" type="ORF">LCGC14_1966290</name>
</gene>
<dbReference type="AlphaFoldDB" id="A0A0F9FDH6"/>
<dbReference type="EMBL" id="LAZR01021744">
    <property type="protein sequence ID" value="KKL84283.1"/>
    <property type="molecule type" value="Genomic_DNA"/>
</dbReference>
<dbReference type="Gene3D" id="1.10.10.10">
    <property type="entry name" value="Winged helix-like DNA-binding domain superfamily/Winged helix DNA-binding domain"/>
    <property type="match status" value="1"/>
</dbReference>
<feature type="transmembrane region" description="Helical" evidence="1">
    <location>
        <begin position="145"/>
        <end position="165"/>
    </location>
</feature>
<keyword evidence="1" id="KW-1133">Transmembrane helix</keyword>
<protein>
    <submittedName>
        <fullName evidence="2">Uncharacterized protein</fullName>
    </submittedName>
</protein>
<dbReference type="SUPFAM" id="SSF46785">
    <property type="entry name" value="Winged helix' DNA-binding domain"/>
    <property type="match status" value="1"/>
</dbReference>
<dbReference type="InterPro" id="IPR036390">
    <property type="entry name" value="WH_DNA-bd_sf"/>
</dbReference>
<comment type="caution">
    <text evidence="2">The sequence shown here is derived from an EMBL/GenBank/DDBJ whole genome shotgun (WGS) entry which is preliminary data.</text>
</comment>
<name>A0A0F9FDH6_9ZZZZ</name>
<keyword evidence="1" id="KW-0812">Transmembrane</keyword>
<organism evidence="2">
    <name type="scientific">marine sediment metagenome</name>
    <dbReference type="NCBI Taxonomy" id="412755"/>
    <lineage>
        <taxon>unclassified sequences</taxon>
        <taxon>metagenomes</taxon>
        <taxon>ecological metagenomes</taxon>
    </lineage>
</organism>
<sequence length="170" mass="20070">MPIENNKKKRVINRLRKKKTPEVNNVKDINREEIVKHLHGRTLMIYFVVLNKKSVGVRELQRQLDLSSPSVAKYHLEKLVNLNLVDNRNGIYHLNKKADLPALTSWVLIGKFLLPRVIFAAIFFTFLFIGYLLFIYSFWNKDSLFVILFGVVVLLYVWLEVYIHFKNKPI</sequence>
<accession>A0A0F9FDH6</accession>
<feature type="transmembrane region" description="Helical" evidence="1">
    <location>
        <begin position="117"/>
        <end position="139"/>
    </location>
</feature>
<proteinExistence type="predicted"/>
<evidence type="ECO:0000313" key="2">
    <source>
        <dbReference type="EMBL" id="KKL84283.1"/>
    </source>
</evidence>
<keyword evidence="1" id="KW-0472">Membrane</keyword>
<evidence type="ECO:0000256" key="1">
    <source>
        <dbReference type="SAM" id="Phobius"/>
    </source>
</evidence>
<dbReference type="InterPro" id="IPR036388">
    <property type="entry name" value="WH-like_DNA-bd_sf"/>
</dbReference>